<dbReference type="EMBL" id="BEZZ01000209">
    <property type="protein sequence ID" value="GCC28510.1"/>
    <property type="molecule type" value="Genomic_DNA"/>
</dbReference>
<evidence type="ECO:0000256" key="2">
    <source>
        <dbReference type="SAM" id="MobiDB-lite"/>
    </source>
</evidence>
<dbReference type="GO" id="GO:0001228">
    <property type="term" value="F:DNA-binding transcription activator activity, RNA polymerase II-specific"/>
    <property type="evidence" value="ECO:0007669"/>
    <property type="project" value="TreeGrafter"/>
</dbReference>
<dbReference type="InterPro" id="IPR036638">
    <property type="entry name" value="HLH_DNA-bd_sf"/>
</dbReference>
<comment type="caution">
    <text evidence="4">The sequence shown here is derived from an EMBL/GenBank/DDBJ whole genome shotgun (WGS) entry which is preliminary data.</text>
</comment>
<protein>
    <recommendedName>
        <fullName evidence="3">BHLH domain-containing protein</fullName>
    </recommendedName>
</protein>
<dbReference type="CDD" id="cd18910">
    <property type="entry name" value="bHLHzip_USF3"/>
    <property type="match status" value="1"/>
</dbReference>
<dbReference type="STRING" id="137246.A0A401SDT6"/>
<dbReference type="InterPro" id="IPR048064">
    <property type="entry name" value="USF3_bHLH"/>
</dbReference>
<dbReference type="Proteomes" id="UP000287033">
    <property type="component" value="Unassembled WGS sequence"/>
</dbReference>
<feature type="region of interest" description="Disordered" evidence="2">
    <location>
        <begin position="1943"/>
        <end position="2067"/>
    </location>
</feature>
<feature type="compositionally biased region" description="Polar residues" evidence="2">
    <location>
        <begin position="1699"/>
        <end position="1716"/>
    </location>
</feature>
<feature type="compositionally biased region" description="Low complexity" evidence="2">
    <location>
        <begin position="1683"/>
        <end position="1698"/>
    </location>
</feature>
<feature type="domain" description="BHLH" evidence="3">
    <location>
        <begin position="5"/>
        <end position="56"/>
    </location>
</feature>
<accession>A0A401SDT6</accession>
<feature type="compositionally biased region" description="Basic and acidic residues" evidence="2">
    <location>
        <begin position="1378"/>
        <end position="1400"/>
    </location>
</feature>
<feature type="coiled-coil region" evidence="1">
    <location>
        <begin position="69"/>
        <end position="99"/>
    </location>
</feature>
<dbReference type="Gene3D" id="4.10.280.10">
    <property type="entry name" value="Helix-loop-helix DNA-binding domain"/>
    <property type="match status" value="1"/>
</dbReference>
<feature type="compositionally biased region" description="Polar residues" evidence="2">
    <location>
        <begin position="1549"/>
        <end position="1570"/>
    </location>
</feature>
<feature type="region of interest" description="Disordered" evidence="2">
    <location>
        <begin position="729"/>
        <end position="813"/>
    </location>
</feature>
<feature type="region of interest" description="Disordered" evidence="2">
    <location>
        <begin position="1549"/>
        <end position="1726"/>
    </location>
</feature>
<dbReference type="Pfam" id="PF00010">
    <property type="entry name" value="HLH"/>
    <property type="match status" value="1"/>
</dbReference>
<dbReference type="PROSITE" id="PS50888">
    <property type="entry name" value="BHLH"/>
    <property type="match status" value="1"/>
</dbReference>
<reference evidence="4 5" key="1">
    <citation type="journal article" date="2018" name="Nat. Ecol. Evol.">
        <title>Shark genomes provide insights into elasmobranch evolution and the origin of vertebrates.</title>
        <authorList>
            <person name="Hara Y"/>
            <person name="Yamaguchi K"/>
            <person name="Onimaru K"/>
            <person name="Kadota M"/>
            <person name="Koyanagi M"/>
            <person name="Keeley SD"/>
            <person name="Tatsumi K"/>
            <person name="Tanaka K"/>
            <person name="Motone F"/>
            <person name="Kageyama Y"/>
            <person name="Nozu R"/>
            <person name="Adachi N"/>
            <person name="Nishimura O"/>
            <person name="Nakagawa R"/>
            <person name="Tanegashima C"/>
            <person name="Kiyatake I"/>
            <person name="Matsumoto R"/>
            <person name="Murakumo K"/>
            <person name="Nishida K"/>
            <person name="Terakita A"/>
            <person name="Kuratani S"/>
            <person name="Sato K"/>
            <person name="Hyodo S Kuraku.S."/>
        </authorList>
    </citation>
    <scope>NUCLEOTIDE SEQUENCE [LARGE SCALE GENOMIC DNA]</scope>
</reference>
<dbReference type="PANTHER" id="PTHR46970">
    <property type="entry name" value="BASIC HELIX-LOOP-HELIX DOMAIN-CONTAINING PROTEIN USF3"/>
    <property type="match status" value="1"/>
</dbReference>
<feature type="compositionally biased region" description="Basic residues" evidence="2">
    <location>
        <begin position="1603"/>
        <end position="1616"/>
    </location>
</feature>
<feature type="compositionally biased region" description="Polar residues" evidence="2">
    <location>
        <begin position="656"/>
        <end position="667"/>
    </location>
</feature>
<dbReference type="GO" id="GO:0010719">
    <property type="term" value="P:negative regulation of epithelial to mesenchymal transition"/>
    <property type="evidence" value="ECO:0007669"/>
    <property type="project" value="TreeGrafter"/>
</dbReference>
<dbReference type="OMA" id="CVPDQEV"/>
<feature type="compositionally biased region" description="Polar residues" evidence="2">
    <location>
        <begin position="1582"/>
        <end position="1602"/>
    </location>
</feature>
<dbReference type="FunFam" id="4.10.280.10:FF:000051">
    <property type="entry name" value="Basic helix-loop-helix domain-containing protein KIAA2018"/>
    <property type="match status" value="1"/>
</dbReference>
<feature type="compositionally biased region" description="Polar residues" evidence="2">
    <location>
        <begin position="752"/>
        <end position="783"/>
    </location>
</feature>
<feature type="region of interest" description="Disordered" evidence="2">
    <location>
        <begin position="1377"/>
        <end position="1400"/>
    </location>
</feature>
<keyword evidence="1" id="KW-0175">Coiled coil</keyword>
<feature type="compositionally biased region" description="Polar residues" evidence="2">
    <location>
        <begin position="729"/>
        <end position="745"/>
    </location>
</feature>
<feature type="compositionally biased region" description="Polar residues" evidence="2">
    <location>
        <begin position="2013"/>
        <end position="2035"/>
    </location>
</feature>
<name>A0A401SDT6_CHIPU</name>
<gene>
    <name evidence="4" type="ORF">chiPu_0006940</name>
</gene>
<feature type="region of interest" description="Disordered" evidence="2">
    <location>
        <begin position="647"/>
        <end position="667"/>
    </location>
</feature>
<dbReference type="GO" id="GO:0000977">
    <property type="term" value="F:RNA polymerase II transcription regulatory region sequence-specific DNA binding"/>
    <property type="evidence" value="ECO:0007669"/>
    <property type="project" value="TreeGrafter"/>
</dbReference>
<keyword evidence="5" id="KW-1185">Reference proteome</keyword>
<feature type="compositionally biased region" description="Low complexity" evidence="2">
    <location>
        <begin position="1144"/>
        <end position="1157"/>
    </location>
</feature>
<feature type="compositionally biased region" description="Polar residues" evidence="2">
    <location>
        <begin position="803"/>
        <end position="813"/>
    </location>
</feature>
<dbReference type="InterPro" id="IPR011598">
    <property type="entry name" value="bHLH_dom"/>
</dbReference>
<dbReference type="PANTHER" id="PTHR46970:SF1">
    <property type="entry name" value="BASIC HELIX-LOOP-HELIX DOMAIN-CONTAINING PROTEIN USF3"/>
    <property type="match status" value="1"/>
</dbReference>
<dbReference type="SMART" id="SM00353">
    <property type="entry name" value="HLH"/>
    <property type="match status" value="1"/>
</dbReference>
<dbReference type="OrthoDB" id="690068at2759"/>
<evidence type="ECO:0000313" key="4">
    <source>
        <dbReference type="EMBL" id="GCC28510.1"/>
    </source>
</evidence>
<evidence type="ECO:0000259" key="3">
    <source>
        <dbReference type="PROSITE" id="PS50888"/>
    </source>
</evidence>
<evidence type="ECO:0000256" key="1">
    <source>
        <dbReference type="SAM" id="Coils"/>
    </source>
</evidence>
<feature type="compositionally biased region" description="Low complexity" evidence="2">
    <location>
        <begin position="1617"/>
        <end position="1626"/>
    </location>
</feature>
<organism evidence="4 5">
    <name type="scientific">Chiloscyllium punctatum</name>
    <name type="common">Brownbanded bambooshark</name>
    <name type="synonym">Hemiscyllium punctatum</name>
    <dbReference type="NCBI Taxonomy" id="137246"/>
    <lineage>
        <taxon>Eukaryota</taxon>
        <taxon>Metazoa</taxon>
        <taxon>Chordata</taxon>
        <taxon>Craniata</taxon>
        <taxon>Vertebrata</taxon>
        <taxon>Chondrichthyes</taxon>
        <taxon>Elasmobranchii</taxon>
        <taxon>Galeomorphii</taxon>
        <taxon>Galeoidea</taxon>
        <taxon>Orectolobiformes</taxon>
        <taxon>Hemiscylliidae</taxon>
        <taxon>Chiloscyllium</taxon>
    </lineage>
</organism>
<feature type="compositionally biased region" description="Polar residues" evidence="2">
    <location>
        <begin position="1658"/>
        <end position="1682"/>
    </location>
</feature>
<dbReference type="SUPFAM" id="SSF47459">
    <property type="entry name" value="HLH, helix-loop-helix DNA-binding domain"/>
    <property type="match status" value="1"/>
</dbReference>
<feature type="compositionally biased region" description="Polar residues" evidence="2">
    <location>
        <begin position="1963"/>
        <end position="2000"/>
    </location>
</feature>
<feature type="compositionally biased region" description="Polar residues" evidence="2">
    <location>
        <begin position="1243"/>
        <end position="1253"/>
    </location>
</feature>
<feature type="region of interest" description="Disordered" evidence="2">
    <location>
        <begin position="1128"/>
        <end position="1157"/>
    </location>
</feature>
<evidence type="ECO:0000313" key="5">
    <source>
        <dbReference type="Proteomes" id="UP000287033"/>
    </source>
</evidence>
<dbReference type="GO" id="GO:0046983">
    <property type="term" value="F:protein dimerization activity"/>
    <property type="evidence" value="ECO:0007669"/>
    <property type="project" value="InterPro"/>
</dbReference>
<dbReference type="InterPro" id="IPR053252">
    <property type="entry name" value="EMT_regulator"/>
</dbReference>
<feature type="region of interest" description="Disordered" evidence="2">
    <location>
        <begin position="1888"/>
        <end position="1912"/>
    </location>
</feature>
<feature type="compositionally biased region" description="Low complexity" evidence="2">
    <location>
        <begin position="1947"/>
        <end position="1962"/>
    </location>
</feature>
<feature type="compositionally biased region" description="Polar residues" evidence="2">
    <location>
        <begin position="1260"/>
        <end position="1276"/>
    </location>
</feature>
<feature type="region of interest" description="Disordered" evidence="2">
    <location>
        <begin position="1243"/>
        <end position="1276"/>
    </location>
</feature>
<proteinExistence type="predicted"/>
<sequence length="2313" mass="248560">MHRKKNRETHNAVERHRKKKINSGINKIGELIPCSPALKQSKNMILDQAYKYISELKRQNDEILLNGGTKEQAEEIVRLRKQLNELQKENDRFAELLKANDICLHDDPTIHWKRKFKSTKVTMVISSNQMQDDILVYTNGNQLNGNCQQIAVQSSPEQALTSVNNSTPETCLDIMEPMAMPDICPLTNGARLPTLVAQQEVPECLPTTRPCLNTVQCNTTSNSSTVPSVLNVSSNSSGQEVLQSSLRNCASTTLACCVNTSAQIELEHSTGNFVRNTLETANSHPTQGVLNVTTNTCFALPLHSQQIGMPCAGVENPSGMTPQSFLASSSVSSQRHEMISTKFPVTEYSQNMLASHVCQNAPVSVGGLVVTSPSFKLRTVSNGGMMSCCAMASSWTVCYPACTYTGISDSNSVSTFSRMSSAGNTQTTWTTLQLAGNTVHPVSQGCCSMLPVPANENPSSRSTFPISESGQLFNNVTIVPSGTTAYEGVSLSSTCKQLKQQVAVTMQPPLQPLPLQSVLAQPQIPVQSAAKMVSLLPPLQVIQMTRPAGTSVSSTPNNPNLIILQPANPTSPAVVRGALNSQAPGQQIVIIQAANQNAVSVVPAQTSNRLPTLDSSQLICSNGNAQNTPNIQTVGGKHLVHILPRPVSSSASTSSQPCTTVGSGQHQQQTISVNGQLFALQPLKQSGVSSQNTMQIIQPTTSADPNTNVALNTFGALTNLSQSISQMAEQGGLQLSNDQSPSSSAPVKGQVISGNTSASDTTMANTSTDISRASLWHTSSSCSKPPPLGPPSSCKTKKLQKKPLSTKQGAARKTTCTGSKSKVAANCIQNNKFVKDISLHSLTSNDQISSSQGLISQQSSLSQIPTLVVATAATSVPSQEAVDSQQPVARLSQHVHPPHLTEPAVAESFSQEQPDILSEISAASTLVVSLPSSSSRGDLVKNVSCVPSSPCVITDVSTSVPTSSLFSSNAALQASRAFSIDKGSDLVDLQTAVANVCRTPGITGVSAQLESLAAAQQQCSGCDKEKSQDWHKGRLEMSKFATTKEVSNQVSSNMIHGMTHGEKTSSNEKSSLLSFVKDSCADSELCVDSSRETSAGISFYEKDEPHKDILLVSTEIESGVQQQLCNPDQESMGGSLVSHRQTESPMSTSSGSSRGFSVASMLPDTTREDASGISTMSNTFNNYSLSEPNDIVALAARAIFEHGSPGKNLTSDVTVCDVQAKAQKIPFADKEVCASQQSVKSLSVKENSPNLTEASAAEGQVQQSQPVDTNSKGMPITKTSSSVVKEISNMPLICKSSGSANLSVINHACHSEANQMHVCSSGETLLAEQLPVCAPADLCSEATTYTEQSSQPTLLAEYSHEQLDSVKGNSHSSLVLEPHLKQSNESRKDATKRTGPDDHLISTAKRQKQCQNAAMKLEGKSAVSTGPEQRISECGQTFISQLPTNSSSLLVSSSNPGHADSLSPLFPPTNFPTSNATETLRPTEAHCNVQPRIQEGQGQQLQQHVVSQQTVSSQTGLNVHHGHMYYKHHQGQIRERNLYHLQHQLPHNESSIQPHTHGAQQPRTPQQEIQMQKKRGVMRGSQAPQLSMQQKQHPSGSSQGRQKGNHHHHHPHHHHQQQLQQMPHPHFGNSQQDKRCDNSVTNRNHHSSHNQNLHSQDLMHQQQQDNARSGPQGSVTPSEQAGQSRIQRLLSSRSLDQQMASKSNAVSRPSEMQFTSHRQERNRISSYSAEALIRKVPSNAESRMGGMAVQSPRNNLEQSEMRTYLDLSINKNLPVHTLHTKLSLDHCINSEVQSLPDCPPFKVNVTTQGVGTFEVQSSRGNEMVNSMPAHRGMQSHGFKLGQGTVTERQARLPYLPMQGISSGSGVSLRENEGSCHQSFMQSLLAPPLNEQIGPSQRSVSEHPRNTQCLPPATIEYSCPSAREGVHIRRDGELQNRESCDMTLGAHSSRNSSLSISYSNPSSVADSQGRNTSPNVSAQKNSLRMNESQGSKCHPNSQVSPNVHGAVRPVMSHATVSHGGNEQGHSIQQPNSSGVTQRVRHPAQEGSASKMRQTDRSRSGNHRSGNVFEHGLQLPLASSGSMILGRQQPVGARTGSIVRFMTDGQQLPNDNLTPDQHSLSQNFGFPFIPESSINPPINANPSFIPPVTQPGANRTPALIPVEPQNPLSTFYPPYSPAHPNLSNDLSIPYFSNQIFSSPSTEKANTGGLNNPFGSILSPPRPVGFPQPNFPLLPEIPARPMANTSSITPHLSNFNLTTLFPEIAAAPLAPDSTAMPMSPLLPLTNPALSDVSKQHSNRSAHNISHILGHDGSSAV</sequence>